<proteinExistence type="predicted"/>
<dbReference type="OrthoDB" id="767900at2759"/>
<keyword evidence="2" id="KW-1133">Transmembrane helix</keyword>
<evidence type="ECO:0000313" key="3">
    <source>
        <dbReference type="EMBL" id="GFP83164.1"/>
    </source>
</evidence>
<dbReference type="EMBL" id="BMAC01000058">
    <property type="protein sequence ID" value="GFP83164.1"/>
    <property type="molecule type" value="Genomic_DNA"/>
</dbReference>
<feature type="region of interest" description="Disordered" evidence="1">
    <location>
        <begin position="39"/>
        <end position="58"/>
    </location>
</feature>
<organism evidence="3 4">
    <name type="scientific">Phtheirospermum japonicum</name>
    <dbReference type="NCBI Taxonomy" id="374723"/>
    <lineage>
        <taxon>Eukaryota</taxon>
        <taxon>Viridiplantae</taxon>
        <taxon>Streptophyta</taxon>
        <taxon>Embryophyta</taxon>
        <taxon>Tracheophyta</taxon>
        <taxon>Spermatophyta</taxon>
        <taxon>Magnoliopsida</taxon>
        <taxon>eudicotyledons</taxon>
        <taxon>Gunneridae</taxon>
        <taxon>Pentapetalae</taxon>
        <taxon>asterids</taxon>
        <taxon>lamiids</taxon>
        <taxon>Lamiales</taxon>
        <taxon>Orobanchaceae</taxon>
        <taxon>Orobanchaceae incertae sedis</taxon>
        <taxon>Phtheirospermum</taxon>
    </lineage>
</organism>
<dbReference type="AlphaFoldDB" id="A0A830BEG5"/>
<feature type="transmembrane region" description="Helical" evidence="2">
    <location>
        <begin position="6"/>
        <end position="26"/>
    </location>
</feature>
<name>A0A830BEG5_9LAMI</name>
<accession>A0A830BEG5</accession>
<evidence type="ECO:0008006" key="5">
    <source>
        <dbReference type="Google" id="ProtNLM"/>
    </source>
</evidence>
<evidence type="ECO:0000256" key="2">
    <source>
        <dbReference type="SAM" id="Phobius"/>
    </source>
</evidence>
<feature type="compositionally biased region" description="Pro residues" evidence="1">
    <location>
        <begin position="41"/>
        <end position="58"/>
    </location>
</feature>
<dbReference type="Proteomes" id="UP000653305">
    <property type="component" value="Unassembled WGS sequence"/>
</dbReference>
<evidence type="ECO:0000313" key="4">
    <source>
        <dbReference type="Proteomes" id="UP000653305"/>
    </source>
</evidence>
<keyword evidence="4" id="KW-1185">Reference proteome</keyword>
<comment type="caution">
    <text evidence="3">The sequence shown here is derived from an EMBL/GenBank/DDBJ whole genome shotgun (WGS) entry which is preliminary data.</text>
</comment>
<protein>
    <recommendedName>
        <fullName evidence="5">Transmembrane protein</fullName>
    </recommendedName>
</protein>
<sequence length="58" mass="6439">MGYIVVVSLPVILFFFITAIACYLFGRARGRQENVRLPQYYGPPAPPQFGPQAPAPNK</sequence>
<gene>
    <name evidence="3" type="ORF">PHJA_000459800</name>
</gene>
<evidence type="ECO:0000256" key="1">
    <source>
        <dbReference type="SAM" id="MobiDB-lite"/>
    </source>
</evidence>
<keyword evidence="2" id="KW-0812">Transmembrane</keyword>
<reference evidence="3" key="1">
    <citation type="submission" date="2020-07" db="EMBL/GenBank/DDBJ databases">
        <title>Ethylene signaling mediates host invasion by parasitic plants.</title>
        <authorList>
            <person name="Yoshida S."/>
        </authorList>
    </citation>
    <scope>NUCLEOTIDE SEQUENCE</scope>
    <source>
        <strain evidence="3">Okayama</strain>
    </source>
</reference>
<keyword evidence="2" id="KW-0472">Membrane</keyword>